<protein>
    <submittedName>
        <fullName evidence="2">Uncharacterized protein (DUF2336 family)</fullName>
    </submittedName>
</protein>
<feature type="compositionally biased region" description="Low complexity" evidence="1">
    <location>
        <begin position="201"/>
        <end position="218"/>
    </location>
</feature>
<dbReference type="Pfam" id="PF10098">
    <property type="entry name" value="DUF2336"/>
    <property type="match status" value="1"/>
</dbReference>
<accession>A0A7W6HL74</accession>
<sequence>MDHQFRALENPRIGRKKDVVLMATVSSFESLDHPRKSDLTQFAILFQPLFHSSSPEARREAVAALSQSANVPQAVAFFIASQPVAICAPFLIASPCLADDQLITIARTQGKAHADAIMRRDNLSPAVIDALAGLRFVDPKPTRAGPQQADAVPTKAPEIAPDMAPELMEAPPRIIRMRPDHTTSDADMQATSAAELAPTQAEMPASAEAAATEAPSTEIDAGEAEPILLTPVEAGRAEREEALRQTLKALDRHLHRQDQDRLGLISLTPVQAALLVRFAREGETSAFASALADALSSSRWLAERILLDTSGQQLATTLAGLAVDIPDMVFVLTRLYPHLSQLQHGEPRVARLIAGLDARNCERRIDTWLRADRYTYQTDGMAQSKDGKQSKAG</sequence>
<evidence type="ECO:0000256" key="1">
    <source>
        <dbReference type="SAM" id="MobiDB-lite"/>
    </source>
</evidence>
<organism evidence="2 3">
    <name type="scientific">Allorhizobium taibaishanense</name>
    <dbReference type="NCBI Taxonomy" id="887144"/>
    <lineage>
        <taxon>Bacteria</taxon>
        <taxon>Pseudomonadati</taxon>
        <taxon>Pseudomonadota</taxon>
        <taxon>Alphaproteobacteria</taxon>
        <taxon>Hyphomicrobiales</taxon>
        <taxon>Rhizobiaceae</taxon>
        <taxon>Rhizobium/Agrobacterium group</taxon>
        <taxon>Allorhizobium</taxon>
    </lineage>
</organism>
<comment type="caution">
    <text evidence="2">The sequence shown here is derived from an EMBL/GenBank/DDBJ whole genome shotgun (WGS) entry which is preliminary data.</text>
</comment>
<proteinExistence type="predicted"/>
<reference evidence="2 3" key="1">
    <citation type="submission" date="2020-08" db="EMBL/GenBank/DDBJ databases">
        <title>Genomic Encyclopedia of Type Strains, Phase IV (KMG-IV): sequencing the most valuable type-strain genomes for metagenomic binning, comparative biology and taxonomic classification.</title>
        <authorList>
            <person name="Goeker M."/>
        </authorList>
    </citation>
    <scope>NUCLEOTIDE SEQUENCE [LARGE SCALE GENOMIC DNA]</scope>
    <source>
        <strain evidence="2 3">DSM 100021</strain>
    </source>
</reference>
<feature type="region of interest" description="Disordered" evidence="1">
    <location>
        <begin position="195"/>
        <end position="218"/>
    </location>
</feature>
<evidence type="ECO:0000313" key="2">
    <source>
        <dbReference type="EMBL" id="MBB4007285.1"/>
    </source>
</evidence>
<dbReference type="Proteomes" id="UP000544107">
    <property type="component" value="Unassembled WGS sequence"/>
</dbReference>
<dbReference type="AlphaFoldDB" id="A0A7W6HL74"/>
<dbReference type="InterPro" id="IPR019285">
    <property type="entry name" value="DUF2336"/>
</dbReference>
<evidence type="ECO:0000313" key="3">
    <source>
        <dbReference type="Proteomes" id="UP000544107"/>
    </source>
</evidence>
<name>A0A7W6HL74_9HYPH</name>
<gene>
    <name evidence="2" type="ORF">GGQ71_001548</name>
</gene>
<dbReference type="EMBL" id="JACIED010000002">
    <property type="protein sequence ID" value="MBB4007285.1"/>
    <property type="molecule type" value="Genomic_DNA"/>
</dbReference>